<gene>
    <name evidence="4" type="ORF">SAMN04488062_11615</name>
</gene>
<proteinExistence type="predicted"/>
<keyword evidence="1" id="KW-1133">Transmembrane helix</keyword>
<evidence type="ECO:0000259" key="2">
    <source>
        <dbReference type="Pfam" id="PF09822"/>
    </source>
</evidence>
<evidence type="ECO:0000313" key="4">
    <source>
        <dbReference type="EMBL" id="SDH84417.1"/>
    </source>
</evidence>
<protein>
    <submittedName>
        <fullName evidence="4">Gliding-associated putative ABC transporter substrate-binding component GldG</fullName>
    </submittedName>
</protein>
<evidence type="ECO:0000313" key="5">
    <source>
        <dbReference type="Proteomes" id="UP000199274"/>
    </source>
</evidence>
<feature type="domain" description="DUF7088" evidence="3">
    <location>
        <begin position="37"/>
        <end position="143"/>
    </location>
</feature>
<organism evidence="4 5">
    <name type="scientific">Flavobacterium omnivorum</name>
    <dbReference type="NCBI Taxonomy" id="178355"/>
    <lineage>
        <taxon>Bacteria</taxon>
        <taxon>Pseudomonadati</taxon>
        <taxon>Bacteroidota</taxon>
        <taxon>Flavobacteriia</taxon>
        <taxon>Flavobacteriales</taxon>
        <taxon>Flavobacteriaceae</taxon>
        <taxon>Flavobacterium</taxon>
    </lineage>
</organism>
<evidence type="ECO:0000256" key="1">
    <source>
        <dbReference type="SAM" id="Phobius"/>
    </source>
</evidence>
<sequence length="561" mass="63529">MTASKKNNLKSVLIIVAIVLVLNTLGSSFFHRFDLTKDKRYTLSPTSLNIIKQVQNPLYIKVFMQGDLPAEFKRLQQETKQLLEEFQAYNNNIVFEFVDPLENEDASMNNIKELYRKGLTPINITVDDKGKQSQAMVFPWAIAVYDNKEVNIPLLKNIMGASTTQKVIGSVQHLEYSIAEGLNKITKAKQKKIAVIKGNGELQDVLMAKFLLQVRESYFIGPFTLDSVAKNPIGSLETLKKYDLAVIAKPTETFSDEEKQVLDQYIMNGGKTLWLLDQVLVEMDSLYNASGATLAYPRDLNLNDLFFKYGIRINPDLVKDEQGSPIKLATGEQGSATQYQEFNWKFAPQVYPNSAHPIVKNLGGIRFDFANPIDTLKNGIKKTILLQSSQYSTKIGTPAEINLNSVAEETSPNDYLNKGNIPLSVLLEGSFQSMFENRVLPFEQKTFQGKGKENKMIVISDGDLIKNQLDKNFEPVELGYDQRSGNLYDNKDFLINCVNYLLDDNGLINIRSKDLDLPLLDKEKVYENYTRTQLLTIGLPLLILALFGILFTYLRKRKYSK</sequence>
<evidence type="ECO:0000259" key="3">
    <source>
        <dbReference type="Pfam" id="PF23357"/>
    </source>
</evidence>
<dbReference type="STRING" id="178355.SAMN04488062_11615"/>
<feature type="transmembrane region" description="Helical" evidence="1">
    <location>
        <begin position="534"/>
        <end position="554"/>
    </location>
</feature>
<keyword evidence="1" id="KW-0472">Membrane</keyword>
<dbReference type="OrthoDB" id="9777219at2"/>
<dbReference type="Proteomes" id="UP000199274">
    <property type="component" value="Unassembled WGS sequence"/>
</dbReference>
<dbReference type="NCBIfam" id="TIGR03521">
    <property type="entry name" value="GldG"/>
    <property type="match status" value="1"/>
</dbReference>
<dbReference type="InterPro" id="IPR055396">
    <property type="entry name" value="DUF7088"/>
</dbReference>
<feature type="domain" description="ABC-type uncharacterised transport system" evidence="2">
    <location>
        <begin position="190"/>
        <end position="497"/>
    </location>
</feature>
<keyword evidence="1" id="KW-0812">Transmembrane</keyword>
<dbReference type="RefSeq" id="WP_091258414.1">
    <property type="nucleotide sequence ID" value="NZ_FNDB01000016.1"/>
</dbReference>
<keyword evidence="5" id="KW-1185">Reference proteome</keyword>
<accession>A0A1G8FQR1</accession>
<dbReference type="AlphaFoldDB" id="A0A1G8FQR1"/>
<name>A0A1G8FQR1_9FLAO</name>
<dbReference type="EMBL" id="FNDB01000016">
    <property type="protein sequence ID" value="SDH84417.1"/>
    <property type="molecule type" value="Genomic_DNA"/>
</dbReference>
<dbReference type="Pfam" id="PF23357">
    <property type="entry name" value="DUF7088"/>
    <property type="match status" value="1"/>
</dbReference>
<dbReference type="Pfam" id="PF09822">
    <property type="entry name" value="ABC_transp_aux"/>
    <property type="match status" value="1"/>
</dbReference>
<dbReference type="InterPro" id="IPR019196">
    <property type="entry name" value="ABC_transp_unknown"/>
</dbReference>
<dbReference type="InterPro" id="IPR019863">
    <property type="entry name" value="Motility-assoc_ABC-rel_GldG"/>
</dbReference>
<reference evidence="5" key="1">
    <citation type="submission" date="2016-10" db="EMBL/GenBank/DDBJ databases">
        <authorList>
            <person name="Varghese N."/>
            <person name="Submissions S."/>
        </authorList>
    </citation>
    <scope>NUCLEOTIDE SEQUENCE [LARGE SCALE GENOMIC DNA]</scope>
    <source>
        <strain evidence="5">CGMCC 1.2747</strain>
    </source>
</reference>